<reference evidence="2 3" key="1">
    <citation type="submission" date="2020-08" db="EMBL/GenBank/DDBJ databases">
        <title>Genomic Encyclopedia of Type Strains, Phase III (KMG-III): the genomes of soil and plant-associated and newly described type strains.</title>
        <authorList>
            <person name="Whitman W."/>
        </authorList>
    </citation>
    <scope>NUCLEOTIDE SEQUENCE [LARGE SCALE GENOMIC DNA]</scope>
    <source>
        <strain evidence="2 3">CECT 8572</strain>
    </source>
</reference>
<organism evidence="2 3">
    <name type="scientific">Limimaricola variabilis</name>
    <dbReference type="NCBI Taxonomy" id="1492771"/>
    <lineage>
        <taxon>Bacteria</taxon>
        <taxon>Pseudomonadati</taxon>
        <taxon>Pseudomonadota</taxon>
        <taxon>Alphaproteobacteria</taxon>
        <taxon>Rhodobacterales</taxon>
        <taxon>Paracoccaceae</taxon>
        <taxon>Limimaricola</taxon>
    </lineage>
</organism>
<gene>
    <name evidence="2" type="ORF">FHS00_000851</name>
</gene>
<accession>A0ABR6HL75</accession>
<dbReference type="EMBL" id="JACIBX010000002">
    <property type="protein sequence ID" value="MBB3711289.1"/>
    <property type="molecule type" value="Genomic_DNA"/>
</dbReference>
<evidence type="ECO:0008006" key="4">
    <source>
        <dbReference type="Google" id="ProtNLM"/>
    </source>
</evidence>
<name>A0ABR6HL75_9RHOB</name>
<proteinExistence type="predicted"/>
<evidence type="ECO:0000256" key="1">
    <source>
        <dbReference type="SAM" id="SignalP"/>
    </source>
</evidence>
<sequence length="89" mass="9639">MRIAILATGLGLAVLVQPWAAAAQDAAVPGYLEGVASQLQENGYRHVRLVDTDARRIVAFDRNGSEVALTIHPRNGSISSLDYVRSHDR</sequence>
<feature type="chain" id="PRO_5046422844" description="PepSY domain-containing protein" evidence="1">
    <location>
        <begin position="23"/>
        <end position="89"/>
    </location>
</feature>
<keyword evidence="1" id="KW-0732">Signal</keyword>
<dbReference type="Proteomes" id="UP000576152">
    <property type="component" value="Unassembled WGS sequence"/>
</dbReference>
<evidence type="ECO:0000313" key="2">
    <source>
        <dbReference type="EMBL" id="MBB3711289.1"/>
    </source>
</evidence>
<comment type="caution">
    <text evidence="2">The sequence shown here is derived from an EMBL/GenBank/DDBJ whole genome shotgun (WGS) entry which is preliminary data.</text>
</comment>
<feature type="signal peptide" evidence="1">
    <location>
        <begin position="1"/>
        <end position="22"/>
    </location>
</feature>
<evidence type="ECO:0000313" key="3">
    <source>
        <dbReference type="Proteomes" id="UP000576152"/>
    </source>
</evidence>
<dbReference type="RefSeq" id="WP_183470195.1">
    <property type="nucleotide sequence ID" value="NZ_CP139691.1"/>
</dbReference>
<protein>
    <recommendedName>
        <fullName evidence="4">PepSY domain-containing protein</fullName>
    </recommendedName>
</protein>
<keyword evidence="3" id="KW-1185">Reference proteome</keyword>